<dbReference type="Proteomes" id="UP000011115">
    <property type="component" value="Unassembled WGS sequence"/>
</dbReference>
<feature type="region of interest" description="Disordered" evidence="1">
    <location>
        <begin position="70"/>
        <end position="166"/>
    </location>
</feature>
<accession>M1DWF4</accession>
<reference evidence="2" key="2">
    <citation type="submission" date="2015-06" db="UniProtKB">
        <authorList>
            <consortium name="EnsemblPlants"/>
        </authorList>
    </citation>
    <scope>IDENTIFICATION</scope>
    <source>
        <strain evidence="2">DM1-3 516 R44</strain>
    </source>
</reference>
<evidence type="ECO:0000256" key="1">
    <source>
        <dbReference type="SAM" id="MobiDB-lite"/>
    </source>
</evidence>
<dbReference type="EnsemblPlants" id="PGSC0003DMT400095495">
    <property type="protein sequence ID" value="PGSC0003DMT400095495"/>
    <property type="gene ID" value="PGSC0003DMG400045066"/>
</dbReference>
<proteinExistence type="predicted"/>
<dbReference type="HOGENOM" id="CLU_1605606_0_0_1"/>
<dbReference type="Gramene" id="PGSC0003DMT400095495">
    <property type="protein sequence ID" value="PGSC0003DMT400095495"/>
    <property type="gene ID" value="PGSC0003DMG400045066"/>
</dbReference>
<evidence type="ECO:0000313" key="3">
    <source>
        <dbReference type="Proteomes" id="UP000011115"/>
    </source>
</evidence>
<protein>
    <submittedName>
        <fullName evidence="2">Uncharacterized protein</fullName>
    </submittedName>
</protein>
<dbReference type="InParanoid" id="M1DWF4"/>
<keyword evidence="3" id="KW-1185">Reference proteome</keyword>
<feature type="compositionally biased region" description="Polar residues" evidence="1">
    <location>
        <begin position="100"/>
        <end position="115"/>
    </location>
</feature>
<evidence type="ECO:0000313" key="2">
    <source>
        <dbReference type="EnsemblPlants" id="PGSC0003DMT400095495"/>
    </source>
</evidence>
<sequence>MRPVEDFDDGKQTEEGVISKNNAYPVIRVGRQFKRWHPIDKRLPRNKVEEQVDVNKVGVVEEGVATANTFDVVENHSSDVAHTENLQEKEKPITGRTEEQQMSTKKWINKMSTHSSEIEEEKKVESTDEEDTIEQTTTTKGEDSTEQNTEGINVEKQLEIYTTLDN</sequence>
<reference evidence="3" key="1">
    <citation type="journal article" date="2011" name="Nature">
        <title>Genome sequence and analysis of the tuber crop potato.</title>
        <authorList>
            <consortium name="The Potato Genome Sequencing Consortium"/>
        </authorList>
    </citation>
    <scope>NUCLEOTIDE SEQUENCE [LARGE SCALE GENOMIC DNA]</scope>
    <source>
        <strain evidence="3">cv. DM1-3 516 R44</strain>
    </source>
</reference>
<dbReference type="AlphaFoldDB" id="M1DWF4"/>
<feature type="compositionally biased region" description="Basic and acidic residues" evidence="1">
    <location>
        <begin position="73"/>
        <end position="99"/>
    </location>
</feature>
<feature type="compositionally biased region" description="Basic and acidic residues" evidence="1">
    <location>
        <begin position="116"/>
        <end position="126"/>
    </location>
</feature>
<dbReference type="PaxDb" id="4113-PGSC0003DMT400095495"/>
<organism evidence="2 3">
    <name type="scientific">Solanum tuberosum</name>
    <name type="common">Potato</name>
    <dbReference type="NCBI Taxonomy" id="4113"/>
    <lineage>
        <taxon>Eukaryota</taxon>
        <taxon>Viridiplantae</taxon>
        <taxon>Streptophyta</taxon>
        <taxon>Embryophyta</taxon>
        <taxon>Tracheophyta</taxon>
        <taxon>Spermatophyta</taxon>
        <taxon>Magnoliopsida</taxon>
        <taxon>eudicotyledons</taxon>
        <taxon>Gunneridae</taxon>
        <taxon>Pentapetalae</taxon>
        <taxon>asterids</taxon>
        <taxon>lamiids</taxon>
        <taxon>Solanales</taxon>
        <taxon>Solanaceae</taxon>
        <taxon>Solanoideae</taxon>
        <taxon>Solaneae</taxon>
        <taxon>Solanum</taxon>
    </lineage>
</organism>
<name>M1DWF4_SOLTU</name>